<keyword evidence="7" id="KW-1185">Reference proteome</keyword>
<dbReference type="Proteomes" id="UP000702209">
    <property type="component" value="Unassembled WGS sequence"/>
</dbReference>
<evidence type="ECO:0000256" key="1">
    <source>
        <dbReference type="ARBA" id="ARBA00023015"/>
    </source>
</evidence>
<evidence type="ECO:0000256" key="2">
    <source>
        <dbReference type="ARBA" id="ARBA00023125"/>
    </source>
</evidence>
<evidence type="ECO:0000313" key="7">
    <source>
        <dbReference type="Proteomes" id="UP000702209"/>
    </source>
</evidence>
<evidence type="ECO:0000256" key="4">
    <source>
        <dbReference type="PROSITE-ProRule" id="PRU00335"/>
    </source>
</evidence>
<accession>A0ABS0D0Z1</accession>
<dbReference type="EMBL" id="JADLQX010000020">
    <property type="protein sequence ID" value="MBF6300779.1"/>
    <property type="molecule type" value="Genomic_DNA"/>
</dbReference>
<reference evidence="6 7" key="1">
    <citation type="submission" date="2020-10" db="EMBL/GenBank/DDBJ databases">
        <title>Identification of Nocardia species via Next-generation sequencing and recognition of intraspecies genetic diversity.</title>
        <authorList>
            <person name="Li P."/>
            <person name="Li P."/>
            <person name="Lu B."/>
        </authorList>
    </citation>
    <scope>NUCLEOTIDE SEQUENCE [LARGE SCALE GENOMIC DNA]</scope>
    <source>
        <strain evidence="6 7">BJ06-0157</strain>
    </source>
</reference>
<evidence type="ECO:0000256" key="3">
    <source>
        <dbReference type="ARBA" id="ARBA00023163"/>
    </source>
</evidence>
<keyword evidence="2 4" id="KW-0238">DNA-binding</keyword>
<keyword evidence="3" id="KW-0804">Transcription</keyword>
<proteinExistence type="predicted"/>
<name>A0ABS0D0Z1_9NOCA</name>
<evidence type="ECO:0000259" key="5">
    <source>
        <dbReference type="PROSITE" id="PS50977"/>
    </source>
</evidence>
<dbReference type="SUPFAM" id="SSF46689">
    <property type="entry name" value="Homeodomain-like"/>
    <property type="match status" value="1"/>
</dbReference>
<comment type="caution">
    <text evidence="6">The sequence shown here is derived from an EMBL/GenBank/DDBJ whole genome shotgun (WGS) entry which is preliminary data.</text>
</comment>
<protein>
    <submittedName>
        <fullName evidence="6">TetR/AcrR family transcriptional regulator</fullName>
    </submittedName>
</protein>
<dbReference type="PANTHER" id="PTHR47506">
    <property type="entry name" value="TRANSCRIPTIONAL REGULATORY PROTEIN"/>
    <property type="match status" value="1"/>
</dbReference>
<evidence type="ECO:0000313" key="6">
    <source>
        <dbReference type="EMBL" id="MBF6300779.1"/>
    </source>
</evidence>
<dbReference type="Gene3D" id="1.10.357.10">
    <property type="entry name" value="Tetracycline Repressor, domain 2"/>
    <property type="match status" value="1"/>
</dbReference>
<dbReference type="Pfam" id="PF00440">
    <property type="entry name" value="TetR_N"/>
    <property type="match status" value="1"/>
</dbReference>
<dbReference type="InterPro" id="IPR054156">
    <property type="entry name" value="YxaF_TetR_C"/>
</dbReference>
<dbReference type="SUPFAM" id="SSF48498">
    <property type="entry name" value="Tetracyclin repressor-like, C-terminal domain"/>
    <property type="match status" value="1"/>
</dbReference>
<feature type="DNA-binding region" description="H-T-H motif" evidence="4">
    <location>
        <begin position="26"/>
        <end position="45"/>
    </location>
</feature>
<dbReference type="InterPro" id="IPR001647">
    <property type="entry name" value="HTH_TetR"/>
</dbReference>
<keyword evidence="1" id="KW-0805">Transcription regulation</keyword>
<dbReference type="InterPro" id="IPR036271">
    <property type="entry name" value="Tet_transcr_reg_TetR-rel_C_sf"/>
</dbReference>
<dbReference type="Pfam" id="PF21993">
    <property type="entry name" value="TetR_C_13_2"/>
    <property type="match status" value="1"/>
</dbReference>
<organism evidence="6 7">
    <name type="scientific">Nocardia amamiensis</name>
    <dbReference type="NCBI Taxonomy" id="404578"/>
    <lineage>
        <taxon>Bacteria</taxon>
        <taxon>Bacillati</taxon>
        <taxon>Actinomycetota</taxon>
        <taxon>Actinomycetes</taxon>
        <taxon>Mycobacteriales</taxon>
        <taxon>Nocardiaceae</taxon>
        <taxon>Nocardia</taxon>
    </lineage>
</organism>
<dbReference type="PANTHER" id="PTHR47506:SF3">
    <property type="entry name" value="HTH-TYPE TRANSCRIPTIONAL REGULATOR LMRA"/>
    <property type="match status" value="1"/>
</dbReference>
<dbReference type="PROSITE" id="PS50977">
    <property type="entry name" value="HTH_TETR_2"/>
    <property type="match status" value="1"/>
</dbReference>
<feature type="domain" description="HTH tetR-type" evidence="5">
    <location>
        <begin position="3"/>
        <end position="63"/>
    </location>
</feature>
<gene>
    <name evidence="6" type="ORF">IU459_25005</name>
</gene>
<sequence length="192" mass="20386">MTAGPRARLIDSAIELVREQGVHAAGLAALLERSNASRNSLYQHFPSGKSELVEAATRVAGDRIGVVIDKITAAPPRHWFGSLLGWWVTALEKTDYRAGCPVVGAALAESEPRVQAAAGAVFADWHERLGAALTAAGLSAEEARSLSSFAFSAMEGAIVQARAMKSTQPLEDAQRYLTTLLENYLPADGESP</sequence>
<dbReference type="RefSeq" id="WP_195132001.1">
    <property type="nucleotide sequence ID" value="NZ_JADLQX010000020.1"/>
</dbReference>
<dbReference type="InterPro" id="IPR009057">
    <property type="entry name" value="Homeodomain-like_sf"/>
</dbReference>